<evidence type="ECO:0000313" key="3">
    <source>
        <dbReference type="Proteomes" id="UP000189733"/>
    </source>
</evidence>
<feature type="region of interest" description="Disordered" evidence="1">
    <location>
        <begin position="1"/>
        <end position="56"/>
    </location>
</feature>
<name>A0A1T4WSK9_9BACT</name>
<dbReference type="RefSeq" id="WP_078685906.1">
    <property type="nucleotide sequence ID" value="NZ_FUYA01000010.1"/>
</dbReference>
<dbReference type="AlphaFoldDB" id="A0A1T4WSK9"/>
<evidence type="ECO:0000313" key="2">
    <source>
        <dbReference type="EMBL" id="SKA80362.1"/>
    </source>
</evidence>
<keyword evidence="3" id="KW-1185">Reference proteome</keyword>
<dbReference type="OrthoDB" id="5518730at2"/>
<dbReference type="Proteomes" id="UP000189733">
    <property type="component" value="Unassembled WGS sequence"/>
</dbReference>
<sequence>MKINPEKIQGLQNEQSQKQRVNQKDDTFGKLLSGELEKSGKPAQSASLPKSPVSGLLPGQILAMQESTQVGAAGARGSQLMDQLDGVMNNWDKYTVDLKSENTSLREADGTLKEIESDLASLREKWPNLSTENPEMGSIVDEVEILAATERFKMNRGDYM</sequence>
<organism evidence="2 3">
    <name type="scientific">Desulfobaculum bizertense DSM 18034</name>
    <dbReference type="NCBI Taxonomy" id="1121442"/>
    <lineage>
        <taxon>Bacteria</taxon>
        <taxon>Pseudomonadati</taxon>
        <taxon>Thermodesulfobacteriota</taxon>
        <taxon>Desulfovibrionia</taxon>
        <taxon>Desulfovibrionales</taxon>
        <taxon>Desulfovibrionaceae</taxon>
        <taxon>Desulfobaculum</taxon>
    </lineage>
</organism>
<dbReference type="EMBL" id="FUYA01000010">
    <property type="protein sequence ID" value="SKA80362.1"/>
    <property type="molecule type" value="Genomic_DNA"/>
</dbReference>
<protein>
    <submittedName>
        <fullName evidence="2">Uncharacterized protein</fullName>
    </submittedName>
</protein>
<gene>
    <name evidence="2" type="ORF">SAMN02745702_02643</name>
</gene>
<reference evidence="2 3" key="1">
    <citation type="submission" date="2017-02" db="EMBL/GenBank/DDBJ databases">
        <authorList>
            <person name="Peterson S.W."/>
        </authorList>
    </citation>
    <scope>NUCLEOTIDE SEQUENCE [LARGE SCALE GENOMIC DNA]</scope>
    <source>
        <strain evidence="2 3">DSM 18034</strain>
    </source>
</reference>
<proteinExistence type="predicted"/>
<evidence type="ECO:0000256" key="1">
    <source>
        <dbReference type="SAM" id="MobiDB-lite"/>
    </source>
</evidence>
<feature type="compositionally biased region" description="Polar residues" evidence="1">
    <location>
        <begin position="10"/>
        <end position="20"/>
    </location>
</feature>
<accession>A0A1T4WSK9</accession>